<accession>A0A9P7AJH1</accession>
<evidence type="ECO:0000256" key="1">
    <source>
        <dbReference type="SAM" id="Phobius"/>
    </source>
</evidence>
<feature type="transmembrane region" description="Helical" evidence="1">
    <location>
        <begin position="21"/>
        <end position="46"/>
    </location>
</feature>
<dbReference type="EMBL" id="JABBWG010000654">
    <property type="protein sequence ID" value="KAG1790738.1"/>
    <property type="molecule type" value="Genomic_DNA"/>
</dbReference>
<keyword evidence="1" id="KW-0812">Transmembrane</keyword>
<evidence type="ECO:0000313" key="3">
    <source>
        <dbReference type="Proteomes" id="UP000807769"/>
    </source>
</evidence>
<evidence type="ECO:0000313" key="2">
    <source>
        <dbReference type="EMBL" id="KAG1790738.1"/>
    </source>
</evidence>
<proteinExistence type="predicted"/>
<dbReference type="Proteomes" id="UP000807769">
    <property type="component" value="Unassembled WGS sequence"/>
</dbReference>
<comment type="caution">
    <text evidence="2">The sequence shown here is derived from an EMBL/GenBank/DDBJ whole genome shotgun (WGS) entry which is preliminary data.</text>
</comment>
<dbReference type="RefSeq" id="XP_041184755.1">
    <property type="nucleotide sequence ID" value="XM_041341895.1"/>
</dbReference>
<gene>
    <name evidence="2" type="ORF">BJ212DRAFT_1549409</name>
</gene>
<keyword evidence="3" id="KW-1185">Reference proteome</keyword>
<protein>
    <submittedName>
        <fullName evidence="2">Uncharacterized protein</fullName>
    </submittedName>
</protein>
<dbReference type="AlphaFoldDB" id="A0A9P7AJH1"/>
<organism evidence="2 3">
    <name type="scientific">Suillus subaureus</name>
    <dbReference type="NCBI Taxonomy" id="48587"/>
    <lineage>
        <taxon>Eukaryota</taxon>
        <taxon>Fungi</taxon>
        <taxon>Dikarya</taxon>
        <taxon>Basidiomycota</taxon>
        <taxon>Agaricomycotina</taxon>
        <taxon>Agaricomycetes</taxon>
        <taxon>Agaricomycetidae</taxon>
        <taxon>Boletales</taxon>
        <taxon>Suillineae</taxon>
        <taxon>Suillaceae</taxon>
        <taxon>Suillus</taxon>
    </lineage>
</organism>
<name>A0A9P7AJH1_9AGAM</name>
<reference evidence="2" key="1">
    <citation type="journal article" date="2020" name="New Phytol.">
        <title>Comparative genomics reveals dynamic genome evolution in host specialist ectomycorrhizal fungi.</title>
        <authorList>
            <person name="Lofgren L.A."/>
            <person name="Nguyen N.H."/>
            <person name="Vilgalys R."/>
            <person name="Ruytinx J."/>
            <person name="Liao H.L."/>
            <person name="Branco S."/>
            <person name="Kuo A."/>
            <person name="LaButti K."/>
            <person name="Lipzen A."/>
            <person name="Andreopoulos W."/>
            <person name="Pangilinan J."/>
            <person name="Riley R."/>
            <person name="Hundley H."/>
            <person name="Na H."/>
            <person name="Barry K."/>
            <person name="Grigoriev I.V."/>
            <person name="Stajich J.E."/>
            <person name="Kennedy P.G."/>
        </authorList>
    </citation>
    <scope>NUCLEOTIDE SEQUENCE</scope>
    <source>
        <strain evidence="2">MN1</strain>
    </source>
</reference>
<dbReference type="GeneID" id="64635911"/>
<feature type="transmembrane region" description="Helical" evidence="1">
    <location>
        <begin position="58"/>
        <end position="75"/>
    </location>
</feature>
<keyword evidence="1" id="KW-1133">Transmembrane helix</keyword>
<keyword evidence="1" id="KW-0472">Membrane</keyword>
<sequence length="76" mass="8361">MARSRSLSVRAVGTLGHRGIFLLDRAFCSTLVESIQCVYLVGFYRIGVTLVMHHGSNIVLAVGCLQYAACIKILYK</sequence>